<keyword evidence="5 12" id="KW-0548">Nucleotidyltransferase</keyword>
<dbReference type="STRING" id="361077.A0A151Z9Z5"/>
<accession>A0A151Z9Z5</accession>
<feature type="binding site" evidence="13">
    <location>
        <begin position="75"/>
        <end position="76"/>
    </location>
    <ligand>
        <name>GTP</name>
        <dbReference type="ChEBI" id="CHEBI:37565"/>
    </ligand>
</feature>
<evidence type="ECO:0000259" key="16">
    <source>
        <dbReference type="Pfam" id="PF14413"/>
    </source>
</evidence>
<comment type="caution">
    <text evidence="17">The sequence shown here is derived from an EMBL/GenBank/DDBJ whole genome shotgun (WGS) entry which is preliminary data.</text>
</comment>
<feature type="binding site" evidence="14">
    <location>
        <position position="76"/>
    </location>
    <ligand>
        <name>Mg(2+)</name>
        <dbReference type="ChEBI" id="CHEBI:18420"/>
        <label>1</label>
        <note>catalytic</note>
    </ligand>
</feature>
<feature type="binding site" evidence="14">
    <location>
        <position position="76"/>
    </location>
    <ligand>
        <name>Mg(2+)</name>
        <dbReference type="ChEBI" id="CHEBI:18420"/>
        <label>2</label>
        <note>catalytic</note>
    </ligand>
</feature>
<comment type="catalytic activity">
    <reaction evidence="11 12">
        <text>a 5'-end ribonucleotide-tRNA(His) + GTP + ATP + H2O = a 5'-end phospho-guanosine-ribonucleotide-tRNA(His) + AMP + 2 diphosphate + H(+)</text>
        <dbReference type="Rhea" id="RHEA:54564"/>
        <dbReference type="Rhea" id="RHEA-COMP:14193"/>
        <dbReference type="Rhea" id="RHEA-COMP:14917"/>
        <dbReference type="ChEBI" id="CHEBI:15377"/>
        <dbReference type="ChEBI" id="CHEBI:15378"/>
        <dbReference type="ChEBI" id="CHEBI:30616"/>
        <dbReference type="ChEBI" id="CHEBI:33019"/>
        <dbReference type="ChEBI" id="CHEBI:37565"/>
        <dbReference type="ChEBI" id="CHEBI:138282"/>
        <dbReference type="ChEBI" id="CHEBI:141847"/>
        <dbReference type="ChEBI" id="CHEBI:456215"/>
        <dbReference type="EC" id="2.7.7.79"/>
    </reaction>
</comment>
<dbReference type="PANTHER" id="PTHR12729">
    <property type="entry name" value="TRNA(HIS) GUANYLYLTRANSFERASE-RELATED"/>
    <property type="match status" value="1"/>
</dbReference>
<dbReference type="EMBL" id="LODT01000037">
    <property type="protein sequence ID" value="KYQ90762.1"/>
    <property type="molecule type" value="Genomic_DNA"/>
</dbReference>
<keyword evidence="4 12" id="KW-0819">tRNA processing</keyword>
<gene>
    <name evidence="17" type="ORF">DLAC_09401</name>
</gene>
<organism evidence="17 18">
    <name type="scientific">Tieghemostelium lacteum</name>
    <name type="common">Slime mold</name>
    <name type="synonym">Dictyostelium lacteum</name>
    <dbReference type="NCBI Taxonomy" id="361077"/>
    <lineage>
        <taxon>Eukaryota</taxon>
        <taxon>Amoebozoa</taxon>
        <taxon>Evosea</taxon>
        <taxon>Eumycetozoa</taxon>
        <taxon>Dictyostelia</taxon>
        <taxon>Dictyosteliales</taxon>
        <taxon>Raperosteliaceae</taxon>
        <taxon>Tieghemostelium</taxon>
    </lineage>
</organism>
<sequence length="260" mass="30970">MANSKYEYVKSFETLDKLLPNVWIVVRVDGRSFHKFTQKHEYQKPNDERGIQLMNRCAFEVCQEFTDIVIAFGESDEYSFVLGRSCNLFERRESKISSSIVSYFTSQFVYRWREYFNDYPLRYPPTFDSRAVCYPSNENLRDYLSWRQADTHINNLYNTCFWTLVLKGNKTPAEAEAALCGTLAEQKNEILFTQFQINYNNLPQMYRKGSVIYRKLVEESYLDQKSNQQKSKFKKRLVIEHIDIISDKFWKENPSLLNDK</sequence>
<evidence type="ECO:0000256" key="1">
    <source>
        <dbReference type="ARBA" id="ARBA00010113"/>
    </source>
</evidence>
<dbReference type="FunFam" id="3.30.70.3000:FF:000001">
    <property type="entry name" value="tRNA(His) guanylyltransferase"/>
    <property type="match status" value="1"/>
</dbReference>
<dbReference type="InterPro" id="IPR038469">
    <property type="entry name" value="tRNAHis_GuaTrfase_Thg1_sf"/>
</dbReference>
<evidence type="ECO:0000256" key="5">
    <source>
        <dbReference type="ARBA" id="ARBA00022695"/>
    </source>
</evidence>
<evidence type="ECO:0000256" key="3">
    <source>
        <dbReference type="ARBA" id="ARBA00022679"/>
    </source>
</evidence>
<feature type="binding site" evidence="14">
    <location>
        <position position="30"/>
    </location>
    <ligand>
        <name>Mg(2+)</name>
        <dbReference type="ChEBI" id="CHEBI:18420"/>
        <label>1</label>
        <note>catalytic</note>
    </ligand>
</feature>
<dbReference type="EC" id="2.7.7.79" evidence="2 12"/>
<reference evidence="17 18" key="1">
    <citation type="submission" date="2015-12" db="EMBL/GenBank/DDBJ databases">
        <title>Dictyostelia acquired genes for synthesis and detection of signals that induce cell-type specialization by lateral gene transfer from prokaryotes.</title>
        <authorList>
            <person name="Gloeckner G."/>
            <person name="Schaap P."/>
        </authorList>
    </citation>
    <scope>NUCLEOTIDE SEQUENCE [LARGE SCALE GENOMIC DNA]</scope>
    <source>
        <strain evidence="17 18">TK</strain>
    </source>
</reference>
<feature type="domain" description="tRNAHis guanylyltransferase catalytic" evidence="15">
    <location>
        <begin position="6"/>
        <end position="135"/>
    </location>
</feature>
<feature type="binding site" evidence="14">
    <location>
        <position position="29"/>
    </location>
    <ligand>
        <name>Mg(2+)</name>
        <dbReference type="ChEBI" id="CHEBI:18420"/>
        <label>1</label>
        <note>catalytic</note>
    </ligand>
</feature>
<comment type="cofactor">
    <cofactor evidence="14">
        <name>Mg(2+)</name>
        <dbReference type="ChEBI" id="CHEBI:18420"/>
    </cofactor>
    <text evidence="14">Binds 2 magnesium ions per subunit.</text>
</comment>
<keyword evidence="6 12" id="KW-0479">Metal-binding</keyword>
<name>A0A151Z9Z5_TIELA</name>
<keyword evidence="9 12" id="KW-0342">GTP-binding</keyword>
<evidence type="ECO:0000256" key="14">
    <source>
        <dbReference type="PIRSR" id="PIRSR028980-2"/>
    </source>
</evidence>
<evidence type="ECO:0000256" key="4">
    <source>
        <dbReference type="ARBA" id="ARBA00022694"/>
    </source>
</evidence>
<dbReference type="PANTHER" id="PTHR12729:SF6">
    <property type="entry name" value="TRNA(HIS) GUANYLYLTRANSFERASE-RELATED"/>
    <property type="match status" value="1"/>
</dbReference>
<evidence type="ECO:0000256" key="2">
    <source>
        <dbReference type="ARBA" id="ARBA00012511"/>
    </source>
</evidence>
<dbReference type="AlphaFoldDB" id="A0A151Z9Z5"/>
<evidence type="ECO:0000256" key="10">
    <source>
        <dbReference type="ARBA" id="ARBA00032480"/>
    </source>
</evidence>
<proteinExistence type="inferred from homology"/>
<evidence type="ECO:0000259" key="15">
    <source>
        <dbReference type="Pfam" id="PF04446"/>
    </source>
</evidence>
<evidence type="ECO:0000256" key="7">
    <source>
        <dbReference type="ARBA" id="ARBA00022741"/>
    </source>
</evidence>
<evidence type="ECO:0000313" key="18">
    <source>
        <dbReference type="Proteomes" id="UP000076078"/>
    </source>
</evidence>
<dbReference type="GO" id="GO:0006400">
    <property type="term" value="P:tRNA modification"/>
    <property type="evidence" value="ECO:0007669"/>
    <property type="project" value="UniProtKB-UniRule"/>
</dbReference>
<dbReference type="PIRSF" id="PIRSF028980">
    <property type="entry name" value="tRNAHis_guanylyltransferase"/>
    <property type="match status" value="1"/>
</dbReference>
<feature type="binding site" evidence="13">
    <location>
        <begin position="29"/>
        <end position="34"/>
    </location>
    <ligand>
        <name>GTP</name>
        <dbReference type="ChEBI" id="CHEBI:37565"/>
    </ligand>
</feature>
<feature type="binding site" evidence="14">
    <location>
        <position position="29"/>
    </location>
    <ligand>
        <name>Mg(2+)</name>
        <dbReference type="ChEBI" id="CHEBI:18420"/>
        <label>2</label>
        <note>catalytic</note>
    </ligand>
</feature>
<protein>
    <recommendedName>
        <fullName evidence="2 12">tRNA(His) guanylyltransferase</fullName>
        <ecNumber evidence="2 12">2.7.7.79</ecNumber>
    </recommendedName>
    <alternativeName>
        <fullName evidence="10 12">tRNA-histidine guanylyltransferase</fullName>
    </alternativeName>
</protein>
<evidence type="ECO:0000256" key="8">
    <source>
        <dbReference type="ARBA" id="ARBA00022842"/>
    </source>
</evidence>
<dbReference type="GO" id="GO:0008193">
    <property type="term" value="F:tRNA guanylyltransferase activity"/>
    <property type="evidence" value="ECO:0007669"/>
    <property type="project" value="UniProtKB-UniRule"/>
</dbReference>
<evidence type="ECO:0000256" key="13">
    <source>
        <dbReference type="PIRSR" id="PIRSR028980-1"/>
    </source>
</evidence>
<evidence type="ECO:0000256" key="11">
    <source>
        <dbReference type="ARBA" id="ARBA00047281"/>
    </source>
</evidence>
<dbReference type="Pfam" id="PF04446">
    <property type="entry name" value="Thg1"/>
    <property type="match status" value="1"/>
</dbReference>
<evidence type="ECO:0000313" key="17">
    <source>
        <dbReference type="EMBL" id="KYQ90762.1"/>
    </source>
</evidence>
<dbReference type="OMA" id="WKQHTEI"/>
<evidence type="ECO:0000256" key="9">
    <source>
        <dbReference type="ARBA" id="ARBA00023134"/>
    </source>
</evidence>
<comment type="function">
    <text evidence="12">Adds a GMP to the 5'-end of tRNA(His) after transcription and RNase P cleavage.</text>
</comment>
<keyword evidence="8 12" id="KW-0460">Magnesium</keyword>
<dbReference type="InterPro" id="IPR007537">
    <property type="entry name" value="tRNAHis_GuaTrfase_Thg1"/>
</dbReference>
<dbReference type="OrthoDB" id="62560at2759"/>
<evidence type="ECO:0000256" key="6">
    <source>
        <dbReference type="ARBA" id="ARBA00022723"/>
    </source>
</evidence>
<dbReference type="GO" id="GO:0000287">
    <property type="term" value="F:magnesium ion binding"/>
    <property type="evidence" value="ECO:0007669"/>
    <property type="project" value="UniProtKB-UniRule"/>
</dbReference>
<dbReference type="InterPro" id="IPR025845">
    <property type="entry name" value="Thg1_C_dom"/>
</dbReference>
<dbReference type="InterPro" id="IPR024956">
    <property type="entry name" value="tRNAHis_GuaTrfase_cat"/>
</dbReference>
<dbReference type="FunCoup" id="A0A151Z9Z5">
    <property type="interactions" value="611"/>
</dbReference>
<dbReference type="GO" id="GO:0005525">
    <property type="term" value="F:GTP binding"/>
    <property type="evidence" value="ECO:0007669"/>
    <property type="project" value="UniProtKB-UniRule"/>
</dbReference>
<evidence type="ECO:0000256" key="12">
    <source>
        <dbReference type="PIRNR" id="PIRNR028980"/>
    </source>
</evidence>
<dbReference type="Pfam" id="PF14413">
    <property type="entry name" value="Thg1C"/>
    <property type="match status" value="1"/>
</dbReference>
<keyword evidence="3 12" id="KW-0808">Transferase</keyword>
<keyword evidence="7 12" id="KW-0547">Nucleotide-binding</keyword>
<dbReference type="InParanoid" id="A0A151Z9Z5"/>
<comment type="similarity">
    <text evidence="1 12">Belongs to the tRNA(His) guanylyltransferase family.</text>
</comment>
<dbReference type="Gene3D" id="3.30.70.3000">
    <property type="match status" value="1"/>
</dbReference>
<dbReference type="Proteomes" id="UP000076078">
    <property type="component" value="Unassembled WGS sequence"/>
</dbReference>
<keyword evidence="18" id="KW-1185">Reference proteome</keyword>
<feature type="domain" description="Thg1 C-terminal" evidence="16">
    <location>
        <begin position="138"/>
        <end position="245"/>
    </location>
</feature>